<feature type="compositionally biased region" description="Acidic residues" evidence="5">
    <location>
        <begin position="434"/>
        <end position="449"/>
    </location>
</feature>
<dbReference type="InterPro" id="IPR019734">
    <property type="entry name" value="TPR_rpt"/>
</dbReference>
<reference evidence="6 7" key="2">
    <citation type="submission" date="2018-11" db="EMBL/GenBank/DDBJ databases">
        <authorList>
            <consortium name="Pathogen Informatics"/>
        </authorList>
    </citation>
    <scope>NUCLEOTIDE SEQUENCE [LARGE SCALE GENOMIC DNA]</scope>
    <source>
        <strain evidence="6 7">NST_G2</strain>
    </source>
</reference>
<evidence type="ECO:0000256" key="5">
    <source>
        <dbReference type="SAM" id="MobiDB-lite"/>
    </source>
</evidence>
<evidence type="ECO:0000256" key="4">
    <source>
        <dbReference type="PROSITE-ProRule" id="PRU00339"/>
    </source>
</evidence>
<feature type="compositionally biased region" description="Low complexity" evidence="5">
    <location>
        <begin position="460"/>
        <end position="469"/>
    </location>
</feature>
<dbReference type="PANTHER" id="PTHR23040">
    <property type="match status" value="1"/>
</dbReference>
<sequence>MYYHRGKELRPQFKPFDLGIQKSEEAINNIVGDAAHVTLTVTKQSPPTESESAKDGEFRSHVDLSNDPASDHIWKTEADKKELRRVLKEFYYDVEFMEGLLTTEELLERKTKNSNEVVALAGDAVRYLRVRSNFWRQQEPMYIRMQLTTDINPLKLKRARERRGVQAVKQVVQTLEDVTETFCPSSSLCKIQFCSYLTFIFDSVQRNGEHIKVIKICSKLRRFIESRKDAVFPDQDEVLADLWAFEGISEFQMGHFARAAQCFQHQYDLALKANLKEHASRSLENLGRARARLYDYRGALEAWTKRLDYDIKGVDKAWLHHEIGRSYLELKQYEEAIDHAAKARDIADHEADLEWDLNATVLIAQAHFYAGHLEEAKVYFEEAQNTAFRRGYFKAENVLAEAVAEVDSEIMHEEERMAEAEKRSKVSKASASDNAEDTAGEELLADEAEIQSTVEEMEKTGTSSSSGSSQKDSIGNPPQGLA</sequence>
<reference evidence="8" key="1">
    <citation type="submission" date="2016-06" db="UniProtKB">
        <authorList>
            <consortium name="WormBaseParasite"/>
        </authorList>
    </citation>
    <scope>IDENTIFICATION</scope>
</reference>
<dbReference type="SUPFAM" id="SSF48452">
    <property type="entry name" value="TPR-like"/>
    <property type="match status" value="1"/>
</dbReference>
<dbReference type="SMART" id="SM00028">
    <property type="entry name" value="TPR"/>
    <property type="match status" value="3"/>
</dbReference>
<evidence type="ECO:0000256" key="3">
    <source>
        <dbReference type="ARBA" id="ARBA00034143"/>
    </source>
</evidence>
<dbReference type="InterPro" id="IPR011990">
    <property type="entry name" value="TPR-like_helical_dom_sf"/>
</dbReference>
<dbReference type="PROSITE" id="PS50005">
    <property type="entry name" value="TPR"/>
    <property type="match status" value="1"/>
</dbReference>
<proteinExistence type="predicted"/>
<accession>A0A183SQM8</accession>
<evidence type="ECO:0000313" key="8">
    <source>
        <dbReference type="WBParaSite" id="SSLN_0000673201-mRNA-1"/>
    </source>
</evidence>
<keyword evidence="4" id="KW-0802">TPR repeat</keyword>
<keyword evidence="7" id="KW-1185">Reference proteome</keyword>
<dbReference type="OrthoDB" id="10268002at2759"/>
<dbReference type="EMBL" id="UYSU01033725">
    <property type="protein sequence ID" value="VDL92911.1"/>
    <property type="molecule type" value="Genomic_DNA"/>
</dbReference>
<dbReference type="Pfam" id="PF13424">
    <property type="entry name" value="TPR_12"/>
    <property type="match status" value="1"/>
</dbReference>
<dbReference type="GO" id="GO:0005930">
    <property type="term" value="C:axoneme"/>
    <property type="evidence" value="ECO:0007669"/>
    <property type="project" value="UniProtKB-SubCell"/>
</dbReference>
<dbReference type="InterPro" id="IPR040111">
    <property type="entry name" value="ODAD4"/>
</dbReference>
<name>A0A183SQM8_SCHSO</name>
<dbReference type="AlphaFoldDB" id="A0A183SQM8"/>
<dbReference type="Gene3D" id="1.25.40.10">
    <property type="entry name" value="Tetratricopeptide repeat domain"/>
    <property type="match status" value="1"/>
</dbReference>
<dbReference type="STRING" id="70667.A0A183SQM8"/>
<evidence type="ECO:0000313" key="7">
    <source>
        <dbReference type="Proteomes" id="UP000275846"/>
    </source>
</evidence>
<gene>
    <name evidence="6" type="ORF">SSLN_LOCUS6526</name>
</gene>
<protein>
    <recommendedName>
        <fullName evidence="2">Outer dynein arm-docking complex subunit 4</fullName>
    </recommendedName>
    <alternativeName>
        <fullName evidence="3">Tetratricopeptide repeat protein 25</fullName>
    </alternativeName>
</protein>
<feature type="repeat" description="TPR" evidence="4">
    <location>
        <begin position="317"/>
        <end position="350"/>
    </location>
</feature>
<evidence type="ECO:0000256" key="1">
    <source>
        <dbReference type="ARBA" id="ARBA00004430"/>
    </source>
</evidence>
<feature type="compositionally biased region" description="Basic and acidic residues" evidence="5">
    <location>
        <begin position="413"/>
        <end position="424"/>
    </location>
</feature>
<organism evidence="8">
    <name type="scientific">Schistocephalus solidus</name>
    <name type="common">Tapeworm</name>
    <dbReference type="NCBI Taxonomy" id="70667"/>
    <lineage>
        <taxon>Eukaryota</taxon>
        <taxon>Metazoa</taxon>
        <taxon>Spiralia</taxon>
        <taxon>Lophotrochozoa</taxon>
        <taxon>Platyhelminthes</taxon>
        <taxon>Cestoda</taxon>
        <taxon>Eucestoda</taxon>
        <taxon>Diphyllobothriidea</taxon>
        <taxon>Diphyllobothriidae</taxon>
        <taxon>Schistocephalus</taxon>
    </lineage>
</organism>
<feature type="region of interest" description="Disordered" evidence="5">
    <location>
        <begin position="43"/>
        <end position="64"/>
    </location>
</feature>
<feature type="compositionally biased region" description="Basic and acidic residues" evidence="5">
    <location>
        <begin position="51"/>
        <end position="64"/>
    </location>
</feature>
<feature type="region of interest" description="Disordered" evidence="5">
    <location>
        <begin position="413"/>
        <end position="482"/>
    </location>
</feature>
<evidence type="ECO:0000313" key="6">
    <source>
        <dbReference type="EMBL" id="VDL92911.1"/>
    </source>
</evidence>
<evidence type="ECO:0000256" key="2">
    <source>
        <dbReference type="ARBA" id="ARBA00034139"/>
    </source>
</evidence>
<dbReference type="Proteomes" id="UP000275846">
    <property type="component" value="Unassembled WGS sequence"/>
</dbReference>
<comment type="subcellular location">
    <subcellularLocation>
        <location evidence="1">Cytoplasm</location>
        <location evidence="1">Cytoskeleton</location>
        <location evidence="1">Cilium axoneme</location>
    </subcellularLocation>
</comment>
<dbReference type="PANTHER" id="PTHR23040:SF2">
    <property type="entry name" value="OUTER DYNEIN ARM-DOCKING COMPLEX SUBUNIT 4"/>
    <property type="match status" value="1"/>
</dbReference>
<dbReference type="WBParaSite" id="SSLN_0000673201-mRNA-1">
    <property type="protein sequence ID" value="SSLN_0000673201-mRNA-1"/>
    <property type="gene ID" value="SSLN_0000673201"/>
</dbReference>